<feature type="region of interest" description="Disordered" evidence="5">
    <location>
        <begin position="228"/>
        <end position="333"/>
    </location>
</feature>
<dbReference type="PROSITE" id="PS51257">
    <property type="entry name" value="PROKAR_LIPOPROTEIN"/>
    <property type="match status" value="1"/>
</dbReference>
<feature type="transmembrane region" description="Helical" evidence="6">
    <location>
        <begin position="447"/>
        <end position="466"/>
    </location>
</feature>
<organism evidence="7 8">
    <name type="scientific">Ascochyta lentis</name>
    <dbReference type="NCBI Taxonomy" id="205686"/>
    <lineage>
        <taxon>Eukaryota</taxon>
        <taxon>Fungi</taxon>
        <taxon>Dikarya</taxon>
        <taxon>Ascomycota</taxon>
        <taxon>Pezizomycotina</taxon>
        <taxon>Dothideomycetes</taxon>
        <taxon>Pleosporomycetidae</taxon>
        <taxon>Pleosporales</taxon>
        <taxon>Pleosporineae</taxon>
        <taxon>Didymellaceae</taxon>
        <taxon>Ascochyta</taxon>
    </lineage>
</organism>
<dbReference type="PANTHER" id="PTHR11040">
    <property type="entry name" value="ZINC/IRON TRANSPORTER"/>
    <property type="match status" value="1"/>
</dbReference>
<evidence type="ECO:0000256" key="4">
    <source>
        <dbReference type="ARBA" id="ARBA00023136"/>
    </source>
</evidence>
<dbReference type="GO" id="GO:0016020">
    <property type="term" value="C:membrane"/>
    <property type="evidence" value="ECO:0007669"/>
    <property type="project" value="UniProtKB-SubCell"/>
</dbReference>
<evidence type="ECO:0000256" key="2">
    <source>
        <dbReference type="ARBA" id="ARBA00022692"/>
    </source>
</evidence>
<feature type="transmembrane region" description="Helical" evidence="6">
    <location>
        <begin position="47"/>
        <end position="67"/>
    </location>
</feature>
<dbReference type="AlphaFoldDB" id="A0A8H7IW18"/>
<feature type="compositionally biased region" description="Polar residues" evidence="5">
    <location>
        <begin position="270"/>
        <end position="295"/>
    </location>
</feature>
<dbReference type="GO" id="GO:0005385">
    <property type="term" value="F:zinc ion transmembrane transporter activity"/>
    <property type="evidence" value="ECO:0007669"/>
    <property type="project" value="TreeGrafter"/>
</dbReference>
<feature type="region of interest" description="Disordered" evidence="5">
    <location>
        <begin position="123"/>
        <end position="185"/>
    </location>
</feature>
<evidence type="ECO:0000256" key="1">
    <source>
        <dbReference type="ARBA" id="ARBA00004141"/>
    </source>
</evidence>
<keyword evidence="3 6" id="KW-1133">Transmembrane helix</keyword>
<dbReference type="Proteomes" id="UP000651452">
    <property type="component" value="Unassembled WGS sequence"/>
</dbReference>
<feature type="transmembrane region" description="Helical" evidence="6">
    <location>
        <begin position="12"/>
        <end position="35"/>
    </location>
</feature>
<sequence length="498" mass="53464">MLDNDTRGWIMTVVSGIACTFGASIICVDLIVRLFPGHKNFRIEDSNAFLSTGLSLSFGVMIFSSLFSMLPSSKKYLITGGMTPRDATLTMIGFFLLGAFGISILSDILHRYIPHSIVDCDHEHGDEGKVEDEEAAHSHKPMQEQDQGPLQADGGHEEHSYGTNSSSHTSKLSRRPSLHKTLSTKVSQLVIGQKKALCDENGQCYGYSDACGAECFKNVQQRPPRLYTSKSSQHLNPARPSAASRHQTTQGPHAHDRQLLTLEDVDETTPLVSTRSGPATMDSSIASLPPTNNARPHSLAQKHSQTSLSSSTSSTHSAHSHASHASHAPQHHHHVPTNAFLAIGLQTSTAIALHKIPEGFITYATNHANPTLGFSIFLALFIHNITEGFALALPLYLAINSRWRAMFWSALLGGVSQPLGAGGAALWFKVAGRGKSDGMGEPGEKVYGCMFAVTAGIMAMVSLQLLGESLDLTHSRKLCFVSAFAGMGILGLSSALTA</sequence>
<accession>A0A8H7IW18</accession>
<proteinExistence type="predicted"/>
<comment type="caution">
    <text evidence="7">The sequence shown here is derived from an EMBL/GenBank/DDBJ whole genome shotgun (WGS) entry which is preliminary data.</text>
</comment>
<feature type="transmembrane region" description="Helical" evidence="6">
    <location>
        <begin position="406"/>
        <end position="427"/>
    </location>
</feature>
<gene>
    <name evidence="7" type="ORF">EKO04_010504</name>
</gene>
<dbReference type="PANTHER" id="PTHR11040:SF210">
    <property type="entry name" value="ZINC-REGULATED TRANSPORTER 3"/>
    <property type="match status" value="1"/>
</dbReference>
<keyword evidence="4 6" id="KW-0472">Membrane</keyword>
<protein>
    <recommendedName>
        <fullName evidence="9">Zinc/iron permease</fullName>
    </recommendedName>
</protein>
<reference evidence="7" key="1">
    <citation type="submission" date="2018-12" db="EMBL/GenBank/DDBJ databases">
        <authorList>
            <person name="Syme R.A."/>
            <person name="Farfan-Caceres L."/>
            <person name="Lichtenzveig J."/>
        </authorList>
    </citation>
    <scope>NUCLEOTIDE SEQUENCE</scope>
    <source>
        <strain evidence="7">Al4</strain>
    </source>
</reference>
<dbReference type="Pfam" id="PF02535">
    <property type="entry name" value="Zip"/>
    <property type="match status" value="1"/>
</dbReference>
<reference evidence="7" key="2">
    <citation type="submission" date="2020-09" db="EMBL/GenBank/DDBJ databases">
        <title>Reference genome assembly for Australian Ascochyta lentis isolate Al4.</title>
        <authorList>
            <person name="Lee R.C."/>
            <person name="Farfan-Caceres L.M."/>
            <person name="Debler J.W."/>
            <person name="Williams A.H."/>
            <person name="Henares B.M."/>
        </authorList>
    </citation>
    <scope>NUCLEOTIDE SEQUENCE</scope>
    <source>
        <strain evidence="7">Al4</strain>
    </source>
</reference>
<feature type="transmembrane region" description="Helical" evidence="6">
    <location>
        <begin position="87"/>
        <end position="105"/>
    </location>
</feature>
<evidence type="ECO:0000256" key="6">
    <source>
        <dbReference type="SAM" id="Phobius"/>
    </source>
</evidence>
<feature type="compositionally biased region" description="Basic residues" evidence="5">
    <location>
        <begin position="318"/>
        <end position="333"/>
    </location>
</feature>
<name>A0A8H7IW18_9PLEO</name>
<evidence type="ECO:0008006" key="9">
    <source>
        <dbReference type="Google" id="ProtNLM"/>
    </source>
</evidence>
<feature type="transmembrane region" description="Helical" evidence="6">
    <location>
        <begin position="376"/>
        <end position="399"/>
    </location>
</feature>
<evidence type="ECO:0000313" key="8">
    <source>
        <dbReference type="Proteomes" id="UP000651452"/>
    </source>
</evidence>
<dbReference type="EMBL" id="RZGK01000020">
    <property type="protein sequence ID" value="KAF9691692.1"/>
    <property type="molecule type" value="Genomic_DNA"/>
</dbReference>
<dbReference type="InterPro" id="IPR003689">
    <property type="entry name" value="ZIP"/>
</dbReference>
<dbReference type="OrthoDB" id="262547at2759"/>
<feature type="compositionally biased region" description="Polar residues" evidence="5">
    <location>
        <begin position="161"/>
        <end position="170"/>
    </location>
</feature>
<feature type="compositionally biased region" description="Low complexity" evidence="5">
    <location>
        <begin position="301"/>
        <end position="317"/>
    </location>
</feature>
<keyword evidence="2 6" id="KW-0812">Transmembrane</keyword>
<feature type="transmembrane region" description="Helical" evidence="6">
    <location>
        <begin position="478"/>
        <end position="496"/>
    </location>
</feature>
<keyword evidence="8" id="KW-1185">Reference proteome</keyword>
<evidence type="ECO:0000256" key="3">
    <source>
        <dbReference type="ARBA" id="ARBA00022989"/>
    </source>
</evidence>
<evidence type="ECO:0000313" key="7">
    <source>
        <dbReference type="EMBL" id="KAF9691692.1"/>
    </source>
</evidence>
<evidence type="ECO:0000256" key="5">
    <source>
        <dbReference type="SAM" id="MobiDB-lite"/>
    </source>
</evidence>
<comment type="subcellular location">
    <subcellularLocation>
        <location evidence="1">Membrane</location>
        <topology evidence="1">Multi-pass membrane protein</topology>
    </subcellularLocation>
</comment>